<dbReference type="Proteomes" id="UP001060215">
    <property type="component" value="Chromosome 4"/>
</dbReference>
<name>A0ACC0HS86_9ERIC</name>
<protein>
    <submittedName>
        <fullName evidence="1">LRR receptor-like serine/threonine-protein kinase</fullName>
    </submittedName>
</protein>
<sequence length="262" mass="29287">MSECKALRSIRHRNVLKILSVCSSMDFQGNEFMALVYEFMVNGSLEKWLHKDGVQNEGQEEESSNLKFIHRLNIAIDVASAIEYLHCHCDSTIIHGDLKPSNVLLDDEMTAHVGDFGLAKIISTISSEEVQYQSNSTAVRGTIGYVAPEYATGNRASPLADVYSYGILLLEMLTGKKPTDNVFTDDLSLHSFVQSALPDQVMEIVDPHILSEDEPISWLKDNLVSVLRIGIACSMESPRDRMQIQYVVNELCKIKNAYEKLG</sequence>
<reference evidence="1 2" key="1">
    <citation type="journal article" date="2022" name="Plant J.">
        <title>Chromosome-level genome of Camellia lanceoleosa provides a valuable resource for understanding genome evolution and self-incompatibility.</title>
        <authorList>
            <person name="Gong W."/>
            <person name="Xiao S."/>
            <person name="Wang L."/>
            <person name="Liao Z."/>
            <person name="Chang Y."/>
            <person name="Mo W."/>
            <person name="Hu G."/>
            <person name="Li W."/>
            <person name="Zhao G."/>
            <person name="Zhu H."/>
            <person name="Hu X."/>
            <person name="Ji K."/>
            <person name="Xiang X."/>
            <person name="Song Q."/>
            <person name="Yuan D."/>
            <person name="Jin S."/>
            <person name="Zhang L."/>
        </authorList>
    </citation>
    <scope>NUCLEOTIDE SEQUENCE [LARGE SCALE GENOMIC DNA]</scope>
    <source>
        <strain evidence="1">SQ_2022a</strain>
    </source>
</reference>
<organism evidence="1 2">
    <name type="scientific">Camellia lanceoleosa</name>
    <dbReference type="NCBI Taxonomy" id="1840588"/>
    <lineage>
        <taxon>Eukaryota</taxon>
        <taxon>Viridiplantae</taxon>
        <taxon>Streptophyta</taxon>
        <taxon>Embryophyta</taxon>
        <taxon>Tracheophyta</taxon>
        <taxon>Spermatophyta</taxon>
        <taxon>Magnoliopsida</taxon>
        <taxon>eudicotyledons</taxon>
        <taxon>Gunneridae</taxon>
        <taxon>Pentapetalae</taxon>
        <taxon>asterids</taxon>
        <taxon>Ericales</taxon>
        <taxon>Theaceae</taxon>
        <taxon>Camellia</taxon>
    </lineage>
</organism>
<keyword evidence="2" id="KW-1185">Reference proteome</keyword>
<evidence type="ECO:0000313" key="1">
    <source>
        <dbReference type="EMBL" id="KAI8014931.1"/>
    </source>
</evidence>
<gene>
    <name evidence="1" type="ORF">LOK49_LG05G02060</name>
</gene>
<proteinExistence type="predicted"/>
<dbReference type="EMBL" id="CM045761">
    <property type="protein sequence ID" value="KAI8014931.1"/>
    <property type="molecule type" value="Genomic_DNA"/>
</dbReference>
<evidence type="ECO:0000313" key="2">
    <source>
        <dbReference type="Proteomes" id="UP001060215"/>
    </source>
</evidence>
<comment type="caution">
    <text evidence="1">The sequence shown here is derived from an EMBL/GenBank/DDBJ whole genome shotgun (WGS) entry which is preliminary data.</text>
</comment>
<accession>A0ACC0HS86</accession>